<dbReference type="KEGG" id="mik:FOE78_20655"/>
<dbReference type="AlphaFoldDB" id="A0A516PVU3"/>
<evidence type="ECO:0000256" key="1">
    <source>
        <dbReference type="SAM" id="MobiDB-lite"/>
    </source>
</evidence>
<dbReference type="Proteomes" id="UP000319263">
    <property type="component" value="Chromosome"/>
</dbReference>
<dbReference type="EMBL" id="CP041692">
    <property type="protein sequence ID" value="QDP97989.1"/>
    <property type="molecule type" value="Genomic_DNA"/>
</dbReference>
<dbReference type="OrthoDB" id="3298799at2"/>
<dbReference type="EMBL" id="CP041692">
    <property type="protein sequence ID" value="QDP94999.1"/>
    <property type="molecule type" value="Genomic_DNA"/>
</dbReference>
<dbReference type="RefSeq" id="WP_143984780.1">
    <property type="nucleotide sequence ID" value="NZ_CP041692.1"/>
</dbReference>
<evidence type="ECO:0000313" key="3">
    <source>
        <dbReference type="EMBL" id="QDP94999.1"/>
    </source>
</evidence>
<dbReference type="KEGG" id="mik:FOE78_01645"/>
<evidence type="ECO:0000313" key="4">
    <source>
        <dbReference type="EMBL" id="QDP95305.1"/>
    </source>
</evidence>
<evidence type="ECO:0000313" key="7">
    <source>
        <dbReference type="Proteomes" id="UP000319263"/>
    </source>
</evidence>
<feature type="compositionally biased region" description="Polar residues" evidence="1">
    <location>
        <begin position="1"/>
        <end position="28"/>
    </location>
</feature>
<evidence type="ECO:0000313" key="6">
    <source>
        <dbReference type="EMBL" id="QDP97989.1"/>
    </source>
</evidence>
<dbReference type="KEGG" id="mik:FOE78_02880"/>
<dbReference type="EMBL" id="CP041692">
    <property type="protein sequence ID" value="QDP97739.1"/>
    <property type="molecule type" value="Genomic_DNA"/>
</dbReference>
<name>A0A516PVU3_9ACTN</name>
<gene>
    <name evidence="2" type="ORF">FOE78_01645</name>
    <name evidence="3" type="ORF">FOE78_02880</name>
    <name evidence="4" type="ORF">FOE78_04720</name>
    <name evidence="5" type="ORF">FOE78_19125</name>
    <name evidence="6" type="ORF">FOE78_20655</name>
</gene>
<feature type="region of interest" description="Disordered" evidence="1">
    <location>
        <begin position="1"/>
        <end position="46"/>
    </location>
</feature>
<proteinExistence type="predicted"/>
<dbReference type="KEGG" id="mik:FOE78_19125"/>
<organism evidence="4 7">
    <name type="scientific">Microlunatus elymi</name>
    <dbReference type="NCBI Taxonomy" id="2596828"/>
    <lineage>
        <taxon>Bacteria</taxon>
        <taxon>Bacillati</taxon>
        <taxon>Actinomycetota</taxon>
        <taxon>Actinomycetes</taxon>
        <taxon>Propionibacteriales</taxon>
        <taxon>Propionibacteriaceae</taxon>
        <taxon>Microlunatus</taxon>
    </lineage>
</organism>
<dbReference type="EMBL" id="CP041692">
    <property type="protein sequence ID" value="QDP94791.1"/>
    <property type="molecule type" value="Genomic_DNA"/>
</dbReference>
<dbReference type="KEGG" id="mik:FOE78_04720"/>
<protein>
    <submittedName>
        <fullName evidence="4">Uncharacterized protein</fullName>
    </submittedName>
</protein>
<dbReference type="EMBL" id="CP041692">
    <property type="protein sequence ID" value="QDP95305.1"/>
    <property type="molecule type" value="Genomic_DNA"/>
</dbReference>
<accession>A0A516PVU3</accession>
<evidence type="ECO:0000313" key="5">
    <source>
        <dbReference type="EMBL" id="QDP97739.1"/>
    </source>
</evidence>
<sequence>MINNRNKINNDESMINNDMINSTNSSSGKVCGPPNSVSSIQGLPGHSLDPSPTPAAAGVELSQYTAATLAELLGLCEEFLRTAGPAVHAELRRYLTGQTPPADPGWLIDMLGFHQLHLHQRIKATTPSPRDNWHTDPDHDRIIPVTAAQARTGVVAR</sequence>
<evidence type="ECO:0000313" key="2">
    <source>
        <dbReference type="EMBL" id="QDP94791.1"/>
    </source>
</evidence>
<reference evidence="4 7" key="1">
    <citation type="submission" date="2019-07" db="EMBL/GenBank/DDBJ databases">
        <title>Microlunatus dokdonensis sp. nov. isolated from the rhizospheric soil of the wild plant Elymus tsukushiensis.</title>
        <authorList>
            <person name="Ghim S.-Y."/>
            <person name="Hwang Y.-J."/>
            <person name="Son J.-S."/>
            <person name="Shin J.-H."/>
        </authorList>
    </citation>
    <scope>NUCLEOTIDE SEQUENCE [LARGE SCALE GENOMIC DNA]</scope>
    <source>
        <strain evidence="4 7">KUDC0627</strain>
    </source>
</reference>
<keyword evidence="7" id="KW-1185">Reference proteome</keyword>